<protein>
    <submittedName>
        <fullName evidence="5">Ribose operon repressor RbsR</fullName>
    </submittedName>
</protein>
<evidence type="ECO:0000259" key="4">
    <source>
        <dbReference type="PROSITE" id="PS50932"/>
    </source>
</evidence>
<dbReference type="PANTHER" id="PTHR30146">
    <property type="entry name" value="LACI-RELATED TRANSCRIPTIONAL REPRESSOR"/>
    <property type="match status" value="1"/>
</dbReference>
<dbReference type="SMART" id="SM00354">
    <property type="entry name" value="HTH_LACI"/>
    <property type="match status" value="1"/>
</dbReference>
<name>J9G018_9ZZZZ</name>
<gene>
    <name evidence="5" type="ORF">EVA_11720</name>
</gene>
<evidence type="ECO:0000256" key="3">
    <source>
        <dbReference type="ARBA" id="ARBA00023163"/>
    </source>
</evidence>
<dbReference type="PROSITE" id="PS00356">
    <property type="entry name" value="HTH_LACI_1"/>
    <property type="match status" value="1"/>
</dbReference>
<proteinExistence type="predicted"/>
<keyword evidence="2" id="KW-0238">DNA-binding</keyword>
<dbReference type="PANTHER" id="PTHR30146:SF109">
    <property type="entry name" value="HTH-TYPE TRANSCRIPTIONAL REGULATOR GALS"/>
    <property type="match status" value="1"/>
</dbReference>
<dbReference type="InterPro" id="IPR010982">
    <property type="entry name" value="Lambda_DNA-bd_dom_sf"/>
</dbReference>
<evidence type="ECO:0000313" key="5">
    <source>
        <dbReference type="EMBL" id="EJX00174.1"/>
    </source>
</evidence>
<evidence type="ECO:0000256" key="1">
    <source>
        <dbReference type="ARBA" id="ARBA00023015"/>
    </source>
</evidence>
<keyword evidence="1" id="KW-0805">Transcription regulation</keyword>
<dbReference type="GO" id="GO:0003700">
    <property type="term" value="F:DNA-binding transcription factor activity"/>
    <property type="evidence" value="ECO:0007669"/>
    <property type="project" value="TreeGrafter"/>
</dbReference>
<dbReference type="Pfam" id="PF00356">
    <property type="entry name" value="LacI"/>
    <property type="match status" value="1"/>
</dbReference>
<feature type="non-terminal residue" evidence="5">
    <location>
        <position position="269"/>
    </location>
</feature>
<reference evidence="5" key="1">
    <citation type="journal article" date="2012" name="PLoS ONE">
        <title>Gene sets for utilization of primary and secondary nutrition supplies in the distal gut of endangered iberian lynx.</title>
        <authorList>
            <person name="Alcaide M."/>
            <person name="Messina E."/>
            <person name="Richter M."/>
            <person name="Bargiela R."/>
            <person name="Peplies J."/>
            <person name="Huws S.A."/>
            <person name="Newbold C.J."/>
            <person name="Golyshin P.N."/>
            <person name="Simon M.A."/>
            <person name="Lopez G."/>
            <person name="Yakimov M.M."/>
            <person name="Ferrer M."/>
        </authorList>
    </citation>
    <scope>NUCLEOTIDE SEQUENCE</scope>
</reference>
<dbReference type="GO" id="GO:0000976">
    <property type="term" value="F:transcription cis-regulatory region binding"/>
    <property type="evidence" value="ECO:0007669"/>
    <property type="project" value="TreeGrafter"/>
</dbReference>
<dbReference type="EMBL" id="AMCI01003498">
    <property type="protein sequence ID" value="EJX00174.1"/>
    <property type="molecule type" value="Genomic_DNA"/>
</dbReference>
<keyword evidence="3" id="KW-0804">Transcription</keyword>
<dbReference type="PROSITE" id="PS50932">
    <property type="entry name" value="HTH_LACI_2"/>
    <property type="match status" value="1"/>
</dbReference>
<dbReference type="InterPro" id="IPR028082">
    <property type="entry name" value="Peripla_BP_I"/>
</dbReference>
<dbReference type="CDD" id="cd01392">
    <property type="entry name" value="HTH_LacI"/>
    <property type="match status" value="1"/>
</dbReference>
<evidence type="ECO:0000256" key="2">
    <source>
        <dbReference type="ARBA" id="ARBA00023125"/>
    </source>
</evidence>
<sequence length="269" mass="30695">MSQQKRTTIRDVAARAEVSISTVSRYLADPASVQPFLAYRIKDAIKELEYVPNTFARNLRRGSSMAVGVVVPNLEFFFGKSCRAISDYFYNQNYVTFICESDNEAQKEQFFIQQLIEQQVAGIIVATCGYNTIFLQQIHQKYKNLVMLDRGENIGCDIVTENHEENAFRLTQFVLANNQCDSLELLLGKEAGVNTRLCIKGVERALAQATDRPKPRVYIHYGCRREDLLAEVVQQVHHRLDKGRPVFLGFEPDFVEQTVIIMNRLDAGM</sequence>
<accession>J9G018</accession>
<dbReference type="AlphaFoldDB" id="J9G018"/>
<dbReference type="Gene3D" id="1.10.260.40">
    <property type="entry name" value="lambda repressor-like DNA-binding domains"/>
    <property type="match status" value="1"/>
</dbReference>
<dbReference type="InterPro" id="IPR000843">
    <property type="entry name" value="HTH_LacI"/>
</dbReference>
<dbReference type="SUPFAM" id="SSF53822">
    <property type="entry name" value="Periplasmic binding protein-like I"/>
    <property type="match status" value="1"/>
</dbReference>
<feature type="domain" description="HTH lacI-type" evidence="4">
    <location>
        <begin position="7"/>
        <end position="61"/>
    </location>
</feature>
<dbReference type="SUPFAM" id="SSF47413">
    <property type="entry name" value="lambda repressor-like DNA-binding domains"/>
    <property type="match status" value="1"/>
</dbReference>
<comment type="caution">
    <text evidence="5">The sequence shown here is derived from an EMBL/GenBank/DDBJ whole genome shotgun (WGS) entry which is preliminary data.</text>
</comment>
<organism evidence="5">
    <name type="scientific">gut metagenome</name>
    <dbReference type="NCBI Taxonomy" id="749906"/>
    <lineage>
        <taxon>unclassified sequences</taxon>
        <taxon>metagenomes</taxon>
        <taxon>organismal metagenomes</taxon>
    </lineage>
</organism>
<dbReference type="Gene3D" id="3.40.50.2300">
    <property type="match status" value="2"/>
</dbReference>